<keyword evidence="2" id="KW-0472">Membrane</keyword>
<feature type="compositionally biased region" description="Basic and acidic residues" evidence="1">
    <location>
        <begin position="19"/>
        <end position="49"/>
    </location>
</feature>
<feature type="compositionally biased region" description="Basic and acidic residues" evidence="1">
    <location>
        <begin position="59"/>
        <end position="68"/>
    </location>
</feature>
<evidence type="ECO:0000313" key="4">
    <source>
        <dbReference type="Proteomes" id="UP001497383"/>
    </source>
</evidence>
<feature type="region of interest" description="Disordered" evidence="1">
    <location>
        <begin position="14"/>
        <end position="71"/>
    </location>
</feature>
<organism evidence="3 4">
    <name type="scientific">Lodderomyces beijingensis</name>
    <dbReference type="NCBI Taxonomy" id="1775926"/>
    <lineage>
        <taxon>Eukaryota</taxon>
        <taxon>Fungi</taxon>
        <taxon>Dikarya</taxon>
        <taxon>Ascomycota</taxon>
        <taxon>Saccharomycotina</taxon>
        <taxon>Pichiomycetes</taxon>
        <taxon>Debaryomycetaceae</taxon>
        <taxon>Candida/Lodderomyces clade</taxon>
        <taxon>Lodderomyces</taxon>
    </lineage>
</organism>
<feature type="transmembrane region" description="Helical" evidence="2">
    <location>
        <begin position="171"/>
        <end position="191"/>
    </location>
</feature>
<evidence type="ECO:0000313" key="3">
    <source>
        <dbReference type="EMBL" id="CAK9442263.1"/>
    </source>
</evidence>
<evidence type="ECO:0000256" key="2">
    <source>
        <dbReference type="SAM" id="Phobius"/>
    </source>
</evidence>
<name>A0ABP0ZVU4_9ASCO</name>
<dbReference type="GeneID" id="92211202"/>
<evidence type="ECO:0000256" key="1">
    <source>
        <dbReference type="SAM" id="MobiDB-lite"/>
    </source>
</evidence>
<feature type="region of interest" description="Disordered" evidence="1">
    <location>
        <begin position="241"/>
        <end position="287"/>
    </location>
</feature>
<dbReference type="Proteomes" id="UP001497383">
    <property type="component" value="Chromosome 8"/>
</dbReference>
<protein>
    <recommendedName>
        <fullName evidence="5">Transmembrane protein</fullName>
    </recommendedName>
</protein>
<keyword evidence="2" id="KW-1133">Transmembrane helix</keyword>
<feature type="compositionally biased region" description="Polar residues" evidence="1">
    <location>
        <begin position="275"/>
        <end position="287"/>
    </location>
</feature>
<proteinExistence type="predicted"/>
<accession>A0ABP0ZVU4</accession>
<dbReference type="EMBL" id="OZ022412">
    <property type="protein sequence ID" value="CAK9442263.1"/>
    <property type="molecule type" value="Genomic_DNA"/>
</dbReference>
<keyword evidence="2" id="KW-0812">Transmembrane</keyword>
<gene>
    <name evidence="3" type="ORF">LODBEIA_P60060</name>
</gene>
<dbReference type="RefSeq" id="XP_066832944.1">
    <property type="nucleotide sequence ID" value="XM_066976402.1"/>
</dbReference>
<sequence length="287" mass="32399">MPPFDVQGYAREQFEEEAGEKAEEPTFVKLELRGDESTERELERNEEPRMRRRNKKRKSNEDTNESKQPKMWTQYFIAGGTGGAGQNRVPWYGQPIHLMAIFDKHFQSGNHPRNGETREADVVDRNPFGFRTSNSFNHGHTSNSNNNSLHNELLESDSDSEPSNCNDFRGIFMFASIPLAILVLVCLYALLRQFCSGVAPTVRKICRFQNNGNVPPRKKLQSDEIVDVDVDVDVDVAAQAEAEASPPAYSEKSPVWLEPPPPTFAPPRASHVENEASSANFFSQREV</sequence>
<reference evidence="3 4" key="1">
    <citation type="submission" date="2024-03" db="EMBL/GenBank/DDBJ databases">
        <authorList>
            <person name="Brejova B."/>
        </authorList>
    </citation>
    <scope>NUCLEOTIDE SEQUENCE [LARGE SCALE GENOMIC DNA]</scope>
    <source>
        <strain evidence="3 4">CBS 14171</strain>
    </source>
</reference>
<feature type="region of interest" description="Disordered" evidence="1">
    <location>
        <begin position="109"/>
        <end position="160"/>
    </location>
</feature>
<keyword evidence="4" id="KW-1185">Reference proteome</keyword>
<feature type="compositionally biased region" description="Low complexity" evidence="1">
    <location>
        <begin position="133"/>
        <end position="151"/>
    </location>
</feature>
<feature type="compositionally biased region" description="Basic and acidic residues" evidence="1">
    <location>
        <begin position="113"/>
        <end position="124"/>
    </location>
</feature>
<evidence type="ECO:0008006" key="5">
    <source>
        <dbReference type="Google" id="ProtNLM"/>
    </source>
</evidence>